<feature type="non-terminal residue" evidence="4">
    <location>
        <position position="396"/>
    </location>
</feature>
<dbReference type="EMBL" id="GEBQ01024789">
    <property type="protein sequence ID" value="JAT15188.1"/>
    <property type="molecule type" value="Transcribed_RNA"/>
</dbReference>
<feature type="transmembrane region" description="Helical" evidence="1">
    <location>
        <begin position="309"/>
        <end position="338"/>
    </location>
</feature>
<dbReference type="PANTHER" id="PTHR11161:SF0">
    <property type="entry name" value="O-ACYLTRANSFERASE LIKE PROTEIN"/>
    <property type="match status" value="1"/>
</dbReference>
<dbReference type="Pfam" id="PF20146">
    <property type="entry name" value="NRF"/>
    <property type="match status" value="1"/>
</dbReference>
<sequence>MAAHTTTCYLLAAMLALVAGEYDTRELQTVEALPSRFKNIRDSMLPDPGMYQEAMFHVMSYIVPTDSSNPLCSNHSARYQLAFLEDELWALKMMDATSKLGDGIIHGNIQGLGSYDECLSVDEPRGQFTGQLCLVQTRGVLPPVVDNPVISEYSLIAALPLDMTLAVCLPSSCSVSDVRTHWELVASELNITAALGDSDCSVRGDIRPTAHTRTAVFVLAVLFLLMLSSTAYDYYVNHQPTKERRILLCFSIHHNLQRLLLTDQSADRLSVLDGIRVLAISWIVLGHRFEQSLQFPNMSLVQSEKYTTAWFMSPILNMMMAVELFFLLSGCLLCYHFLQDRERGKRFNLIHFYYKRYIRLTPALAAVMAVEACLLFYLSDGPLWKRLIGFRMNSCL</sequence>
<feature type="chain" id="PRO_5008586886" description="Nose resistant-to-fluoxetine protein N-terminal domain-containing protein" evidence="2">
    <location>
        <begin position="21"/>
        <end position="396"/>
    </location>
</feature>
<organism evidence="4">
    <name type="scientific">Graphocephala atropunctata</name>
    <dbReference type="NCBI Taxonomy" id="36148"/>
    <lineage>
        <taxon>Eukaryota</taxon>
        <taxon>Metazoa</taxon>
        <taxon>Ecdysozoa</taxon>
        <taxon>Arthropoda</taxon>
        <taxon>Hexapoda</taxon>
        <taxon>Insecta</taxon>
        <taxon>Pterygota</taxon>
        <taxon>Neoptera</taxon>
        <taxon>Paraneoptera</taxon>
        <taxon>Hemiptera</taxon>
        <taxon>Auchenorrhyncha</taxon>
        <taxon>Membracoidea</taxon>
        <taxon>Cicadellidae</taxon>
        <taxon>Cicadellinae</taxon>
        <taxon>Cicadellini</taxon>
        <taxon>Graphocephala</taxon>
    </lineage>
</organism>
<dbReference type="SMART" id="SM00703">
    <property type="entry name" value="NRF"/>
    <property type="match status" value="1"/>
</dbReference>
<feature type="signal peptide" evidence="2">
    <location>
        <begin position="1"/>
        <end position="20"/>
    </location>
</feature>
<proteinExistence type="predicted"/>
<dbReference type="InterPro" id="IPR052728">
    <property type="entry name" value="O2_lipid_transport_reg"/>
</dbReference>
<keyword evidence="1" id="KW-0472">Membrane</keyword>
<evidence type="ECO:0000259" key="3">
    <source>
        <dbReference type="SMART" id="SM00703"/>
    </source>
</evidence>
<reference evidence="4" key="1">
    <citation type="submission" date="2015-11" db="EMBL/GenBank/DDBJ databases">
        <title>De novo transcriptome assembly of four potential Pierce s Disease insect vectors from Arizona vineyards.</title>
        <authorList>
            <person name="Tassone E.E."/>
        </authorList>
    </citation>
    <scope>NUCLEOTIDE SEQUENCE</scope>
</reference>
<accession>A0A1B6KUT8</accession>
<keyword evidence="1" id="KW-1133">Transmembrane helix</keyword>
<protein>
    <recommendedName>
        <fullName evidence="3">Nose resistant-to-fluoxetine protein N-terminal domain-containing protein</fullName>
    </recommendedName>
</protein>
<dbReference type="InterPro" id="IPR006621">
    <property type="entry name" value="Nose-resist-to-fluoxetine_N"/>
</dbReference>
<evidence type="ECO:0000313" key="4">
    <source>
        <dbReference type="EMBL" id="JAT15188.1"/>
    </source>
</evidence>
<feature type="domain" description="Nose resistant-to-fluoxetine protein N-terminal" evidence="3">
    <location>
        <begin position="69"/>
        <end position="201"/>
    </location>
</feature>
<keyword evidence="2" id="KW-0732">Signal</keyword>
<dbReference type="InterPro" id="IPR002656">
    <property type="entry name" value="Acyl_transf_3_dom"/>
</dbReference>
<keyword evidence="1" id="KW-0812">Transmembrane</keyword>
<feature type="transmembrane region" description="Helical" evidence="1">
    <location>
        <begin position="215"/>
        <end position="235"/>
    </location>
</feature>
<evidence type="ECO:0000256" key="1">
    <source>
        <dbReference type="SAM" id="Phobius"/>
    </source>
</evidence>
<name>A0A1B6KUT8_9HEMI</name>
<evidence type="ECO:0000256" key="2">
    <source>
        <dbReference type="SAM" id="SignalP"/>
    </source>
</evidence>
<feature type="transmembrane region" description="Helical" evidence="1">
    <location>
        <begin position="358"/>
        <end position="378"/>
    </location>
</feature>
<dbReference type="AlphaFoldDB" id="A0A1B6KUT8"/>
<dbReference type="GO" id="GO:0016747">
    <property type="term" value="F:acyltransferase activity, transferring groups other than amino-acyl groups"/>
    <property type="evidence" value="ECO:0007669"/>
    <property type="project" value="InterPro"/>
</dbReference>
<gene>
    <name evidence="4" type="ORF">g.14254</name>
</gene>
<dbReference type="PANTHER" id="PTHR11161">
    <property type="entry name" value="O-ACYLTRANSFERASE"/>
    <property type="match status" value="1"/>
</dbReference>
<dbReference type="Pfam" id="PF01757">
    <property type="entry name" value="Acyl_transf_3"/>
    <property type="match status" value="1"/>
</dbReference>